<evidence type="ECO:0000259" key="6">
    <source>
        <dbReference type="Pfam" id="PF00535"/>
    </source>
</evidence>
<evidence type="ECO:0000256" key="3">
    <source>
        <dbReference type="ARBA" id="ARBA00022676"/>
    </source>
</evidence>
<organism evidence="7 8">
    <name type="scientific">Glaciihabitans tibetensis</name>
    <dbReference type="NCBI Taxonomy" id="1266600"/>
    <lineage>
        <taxon>Bacteria</taxon>
        <taxon>Bacillati</taxon>
        <taxon>Actinomycetota</taxon>
        <taxon>Actinomycetes</taxon>
        <taxon>Micrococcales</taxon>
        <taxon>Microbacteriaceae</taxon>
        <taxon>Glaciihabitans</taxon>
    </lineage>
</organism>
<comment type="caution">
    <text evidence="7">The sequence shown here is derived from an EMBL/GenBank/DDBJ whole genome shotgun (WGS) entry which is preliminary data.</text>
</comment>
<evidence type="ECO:0000313" key="8">
    <source>
        <dbReference type="Proteomes" id="UP000237983"/>
    </source>
</evidence>
<dbReference type="Proteomes" id="UP000237983">
    <property type="component" value="Unassembled WGS sequence"/>
</dbReference>
<dbReference type="EMBL" id="PVTL01000001">
    <property type="protein sequence ID" value="PRY70409.1"/>
    <property type="molecule type" value="Genomic_DNA"/>
</dbReference>
<dbReference type="PANTHER" id="PTHR43179">
    <property type="entry name" value="RHAMNOSYLTRANSFERASE WBBL"/>
    <property type="match status" value="1"/>
</dbReference>
<evidence type="ECO:0000256" key="1">
    <source>
        <dbReference type="ARBA" id="ARBA00004776"/>
    </source>
</evidence>
<keyword evidence="5" id="KW-0472">Membrane</keyword>
<evidence type="ECO:0000256" key="2">
    <source>
        <dbReference type="ARBA" id="ARBA00006739"/>
    </source>
</evidence>
<dbReference type="PANTHER" id="PTHR43179:SF12">
    <property type="entry name" value="GALACTOFURANOSYLTRANSFERASE GLFT2"/>
    <property type="match status" value="1"/>
</dbReference>
<dbReference type="RefSeq" id="WP_106209523.1">
    <property type="nucleotide sequence ID" value="NZ_PVTL01000001.1"/>
</dbReference>
<keyword evidence="5" id="KW-1133">Transmembrane helix</keyword>
<keyword evidence="8" id="KW-1185">Reference proteome</keyword>
<reference evidence="7 8" key="1">
    <citation type="submission" date="2018-03" db="EMBL/GenBank/DDBJ databases">
        <title>Genomic Encyclopedia of Type Strains, Phase III (KMG-III): the genomes of soil and plant-associated and newly described type strains.</title>
        <authorList>
            <person name="Whitman W."/>
        </authorList>
    </citation>
    <scope>NUCLEOTIDE SEQUENCE [LARGE SCALE GENOMIC DNA]</scope>
    <source>
        <strain evidence="7 8">CGMCC 1.12484</strain>
    </source>
</reference>
<feature type="domain" description="Glycosyltransferase 2-like" evidence="6">
    <location>
        <begin position="8"/>
        <end position="169"/>
    </location>
</feature>
<dbReference type="SUPFAM" id="SSF53448">
    <property type="entry name" value="Nucleotide-diphospho-sugar transferases"/>
    <property type="match status" value="1"/>
</dbReference>
<keyword evidence="4 7" id="KW-0808">Transferase</keyword>
<keyword evidence="3" id="KW-0328">Glycosyltransferase</keyword>
<dbReference type="OrthoDB" id="153025at2"/>
<name>A0A2T0VJP1_9MICO</name>
<sequence length="317" mass="34006">MPALPTVSVIICAYTLRRWDDMIASIASAVRQPEATEVIVVIDHSPELLELTQRAWTGLTVVPNAHRQGLSGARNTGLALATGDIVAFLDDDAVAADDWLRRLLDPFADASVVAVGGKAAPAWPAVRAPRAIPAELWWIVGCSYRGLPETRSDVRNVMGCTMALRRAPLVAVGGFNPDTGRIGRHPLGDEETEVCIRLRAVDRTRRIVYEPSSVVNHRVTPDRVTVQYLRSRSFFEGVSKAALSKSVGSGDALSSERSYTLRVLPRAVGRELGAGNFAGAFAIVLSLGAAGVGYIYGSVHRYKAPAALRAVPTEVVS</sequence>
<comment type="similarity">
    <text evidence="2">Belongs to the glycosyltransferase 2 family.</text>
</comment>
<dbReference type="Gene3D" id="3.90.550.10">
    <property type="entry name" value="Spore Coat Polysaccharide Biosynthesis Protein SpsA, Chain A"/>
    <property type="match status" value="1"/>
</dbReference>
<dbReference type="InterPro" id="IPR001173">
    <property type="entry name" value="Glyco_trans_2-like"/>
</dbReference>
<evidence type="ECO:0000313" key="7">
    <source>
        <dbReference type="EMBL" id="PRY70409.1"/>
    </source>
</evidence>
<dbReference type="GO" id="GO:0016757">
    <property type="term" value="F:glycosyltransferase activity"/>
    <property type="evidence" value="ECO:0007669"/>
    <property type="project" value="UniProtKB-KW"/>
</dbReference>
<accession>A0A2T0VJP1</accession>
<gene>
    <name evidence="7" type="ORF">B0I08_101544</name>
</gene>
<feature type="transmembrane region" description="Helical" evidence="5">
    <location>
        <begin position="277"/>
        <end position="296"/>
    </location>
</feature>
<keyword evidence="5" id="KW-0812">Transmembrane</keyword>
<evidence type="ECO:0000256" key="5">
    <source>
        <dbReference type="SAM" id="Phobius"/>
    </source>
</evidence>
<dbReference type="AlphaFoldDB" id="A0A2T0VJP1"/>
<evidence type="ECO:0000256" key="4">
    <source>
        <dbReference type="ARBA" id="ARBA00022679"/>
    </source>
</evidence>
<comment type="pathway">
    <text evidence="1">Cell wall biogenesis; cell wall polysaccharide biosynthesis.</text>
</comment>
<proteinExistence type="inferred from homology"/>
<dbReference type="InterPro" id="IPR029044">
    <property type="entry name" value="Nucleotide-diphossugar_trans"/>
</dbReference>
<dbReference type="Pfam" id="PF00535">
    <property type="entry name" value="Glycos_transf_2"/>
    <property type="match status" value="1"/>
</dbReference>
<protein>
    <submittedName>
        <fullName evidence="7">Glycosyl transferase family 2</fullName>
    </submittedName>
</protein>